<gene>
    <name evidence="1" type="ORF">Amon02_000205500</name>
</gene>
<sequence length="402" mass="45489">MPKRNILAHIPHKRFLPSIDALNDDSEYQEKKSGHLSTIGEDSTLNVNNGTKQQDSVDELDGLKSSIADSDLHLNLGSGGEEDDAEEDEVDDEPKKLPKEIYTDRLTYVDNEYPPDPETQRNTLHNALMYQLSEDELNEMSEMKRSGSAERLMLSPELGATGHDSGLLSGDEDHLLASPTPMSLDSSTHSILKSPDGHSTLNSGQLHSHSQDPVVHHKREPLTADTNFEKGVSFDTLNNEDVVVYKTQFILVTKHQHFKFNRTSKTFLVGYEPEDEASQLAIRWTIDELLSDGDTMVCLVVLPTTSKMITDESYHHKEGEKLLARLAKMNYDDKKLKIVLEYKVGEVSYMIRRAIREYYDCSVLIVGMNDVQKPTWRSLIGSSKNKTIAKFYINQYVCFKHK</sequence>
<keyword evidence="2" id="KW-1185">Reference proteome</keyword>
<proteinExistence type="predicted"/>
<dbReference type="Proteomes" id="UP001165064">
    <property type="component" value="Unassembled WGS sequence"/>
</dbReference>
<dbReference type="EMBL" id="BSXS01001133">
    <property type="protein sequence ID" value="GME75181.1"/>
    <property type="molecule type" value="Genomic_DNA"/>
</dbReference>
<protein>
    <submittedName>
        <fullName evidence="1">Unnamed protein product</fullName>
    </submittedName>
</protein>
<reference evidence="1" key="1">
    <citation type="submission" date="2023-04" db="EMBL/GenBank/DDBJ databases">
        <title>Ambrosiozyma monospora NBRC 10751.</title>
        <authorList>
            <person name="Ichikawa N."/>
            <person name="Sato H."/>
            <person name="Tonouchi N."/>
        </authorList>
    </citation>
    <scope>NUCLEOTIDE SEQUENCE</scope>
    <source>
        <strain evidence="1">NBRC 10751</strain>
    </source>
</reference>
<comment type="caution">
    <text evidence="1">The sequence shown here is derived from an EMBL/GenBank/DDBJ whole genome shotgun (WGS) entry which is preliminary data.</text>
</comment>
<accession>A0ACB5SY25</accession>
<name>A0ACB5SY25_AMBMO</name>
<evidence type="ECO:0000313" key="1">
    <source>
        <dbReference type="EMBL" id="GME75181.1"/>
    </source>
</evidence>
<organism evidence="1 2">
    <name type="scientific">Ambrosiozyma monospora</name>
    <name type="common">Yeast</name>
    <name type="synonym">Endomycopsis monosporus</name>
    <dbReference type="NCBI Taxonomy" id="43982"/>
    <lineage>
        <taxon>Eukaryota</taxon>
        <taxon>Fungi</taxon>
        <taxon>Dikarya</taxon>
        <taxon>Ascomycota</taxon>
        <taxon>Saccharomycotina</taxon>
        <taxon>Pichiomycetes</taxon>
        <taxon>Pichiales</taxon>
        <taxon>Pichiaceae</taxon>
        <taxon>Ambrosiozyma</taxon>
    </lineage>
</organism>
<evidence type="ECO:0000313" key="2">
    <source>
        <dbReference type="Proteomes" id="UP001165064"/>
    </source>
</evidence>